<name>A0A2P7YQ72_9PEZI</name>
<dbReference type="GO" id="GO:0046872">
    <property type="term" value="F:metal ion binding"/>
    <property type="evidence" value="ECO:0007669"/>
    <property type="project" value="UniProtKB-KW"/>
</dbReference>
<feature type="transmembrane region" description="Helical" evidence="8">
    <location>
        <begin position="377"/>
        <end position="395"/>
    </location>
</feature>
<keyword evidence="10" id="KW-1185">Reference proteome</keyword>
<keyword evidence="4 8" id="KW-1133">Transmembrane helix</keyword>
<evidence type="ECO:0000313" key="9">
    <source>
        <dbReference type="EMBL" id="PSK38112.1"/>
    </source>
</evidence>
<comment type="caution">
    <text evidence="9">The sequence shown here is derived from an EMBL/GenBank/DDBJ whole genome shotgun (WGS) entry which is preliminary data.</text>
</comment>
<dbReference type="PANTHER" id="PTHR20855:SF52">
    <property type="entry name" value="ADIPONECTIN RECEPTOR PROTEIN"/>
    <property type="match status" value="1"/>
</dbReference>
<keyword evidence="6" id="KW-0479">Metal-binding</keyword>
<reference evidence="9 10" key="1">
    <citation type="submission" date="2017-05" db="EMBL/GenBank/DDBJ databases">
        <title>Draft genome sequence of Elsinoe australis.</title>
        <authorList>
            <person name="Cheng Q."/>
        </authorList>
    </citation>
    <scope>NUCLEOTIDE SEQUENCE [LARGE SCALE GENOMIC DNA]</scope>
    <source>
        <strain evidence="9 10">NL1</strain>
    </source>
</reference>
<proteinExistence type="inferred from homology"/>
<organism evidence="9 10">
    <name type="scientific">Elsinoe australis</name>
    <dbReference type="NCBI Taxonomy" id="40998"/>
    <lineage>
        <taxon>Eukaryota</taxon>
        <taxon>Fungi</taxon>
        <taxon>Dikarya</taxon>
        <taxon>Ascomycota</taxon>
        <taxon>Pezizomycotina</taxon>
        <taxon>Dothideomycetes</taxon>
        <taxon>Dothideomycetidae</taxon>
        <taxon>Myriangiales</taxon>
        <taxon>Elsinoaceae</taxon>
        <taxon>Elsinoe</taxon>
    </lineage>
</organism>
<feature type="transmembrane region" description="Helical" evidence="8">
    <location>
        <begin position="76"/>
        <end position="99"/>
    </location>
</feature>
<sequence>MTHPRERASTTPRGPQSGPNPSIKPEAPTYWPALGSKDDIPPWLRDNDYILTYYPLPTNSYATSFRLWRCLHMETLNIWTHLLGSLFFLSTAIVLAIWPDSINVSLFRNAPEVSDALPFAIYLPCAALCFALSALFHTLRSHSYPVHRLCGKLDVLGICVLALGTGCSATHFAFYCDDRLRWRYVGAISATAVMAGTTLFDSGGGGSRMRRLRGGVFGGLAVVAVLPVIHGGVVLGWSQGVERIGVQWYVAEGVSMPILVAFLISAWSMFILALVAYVTGCLSAPVIRSLDEHLFATTSRRMYTRYARSLTQIMSVLSDIQLVMGIAVLFSALLNLDSISNYHYNITIYLSWLSLSTSLLSLLLFQHLLRSSPPHLFLRLTGTTILFILLLVSQLPTTTTIYHTTISSFLDRPTSGIPASCFWSALPSPPSSKTAPHIIALLTLSLSFTWRLISLFPSPRHHLLYILKDWPYALLVRLATRILRSSPVDPTPASRVTPGRLPRVLLFKITTTLLVLHCTLFEILESFTGALLMLATTAAWASANLALLKRDVGADVRSAEHAWTMMSGLDVALLFLPMAKGVEVFFGRREVTRQGGEERNEDIGKQEGKVGQGVEIEQGSLVMGGEGDEEFKGSTLQTFSEALLSRSDGSEDERVHDGFLHGTRFFRSLV</sequence>
<dbReference type="Pfam" id="PF03006">
    <property type="entry name" value="HlyIII"/>
    <property type="match status" value="1"/>
</dbReference>
<feature type="transmembrane region" description="Helical" evidence="8">
    <location>
        <begin position="434"/>
        <end position="453"/>
    </location>
</feature>
<feature type="transmembrane region" description="Helical" evidence="8">
    <location>
        <begin position="346"/>
        <end position="365"/>
    </location>
</feature>
<dbReference type="PANTHER" id="PTHR20855">
    <property type="entry name" value="ADIPOR/PROGESTIN RECEPTOR-RELATED"/>
    <property type="match status" value="1"/>
</dbReference>
<keyword evidence="6" id="KW-0862">Zinc</keyword>
<feature type="transmembrane region" description="Helical" evidence="8">
    <location>
        <begin position="530"/>
        <end position="548"/>
    </location>
</feature>
<evidence type="ECO:0000256" key="2">
    <source>
        <dbReference type="ARBA" id="ARBA00007018"/>
    </source>
</evidence>
<feature type="transmembrane region" description="Helical" evidence="8">
    <location>
        <begin position="258"/>
        <end position="278"/>
    </location>
</feature>
<evidence type="ECO:0000313" key="10">
    <source>
        <dbReference type="Proteomes" id="UP000243723"/>
    </source>
</evidence>
<feature type="transmembrane region" description="Helical" evidence="8">
    <location>
        <begin position="212"/>
        <end position="238"/>
    </location>
</feature>
<dbReference type="OrthoDB" id="529367at2759"/>
<feature type="binding site" evidence="6">
    <location>
        <position position="137"/>
    </location>
    <ligand>
        <name>Zn(2+)</name>
        <dbReference type="ChEBI" id="CHEBI:29105"/>
    </ligand>
</feature>
<feature type="transmembrane region" description="Helical" evidence="8">
    <location>
        <begin position="181"/>
        <end position="200"/>
    </location>
</feature>
<comment type="subcellular location">
    <subcellularLocation>
        <location evidence="1">Membrane</location>
        <topology evidence="1">Multi-pass membrane protein</topology>
    </subcellularLocation>
</comment>
<dbReference type="GO" id="GO:0016020">
    <property type="term" value="C:membrane"/>
    <property type="evidence" value="ECO:0007669"/>
    <property type="project" value="UniProtKB-SubCell"/>
</dbReference>
<feature type="transmembrane region" description="Helical" evidence="8">
    <location>
        <begin position="151"/>
        <end position="175"/>
    </location>
</feature>
<evidence type="ECO:0000256" key="8">
    <source>
        <dbReference type="SAM" id="Phobius"/>
    </source>
</evidence>
<gene>
    <name evidence="9" type="ORF">B9Z65_1303</name>
</gene>
<evidence type="ECO:0000256" key="4">
    <source>
        <dbReference type="ARBA" id="ARBA00022989"/>
    </source>
</evidence>
<dbReference type="GO" id="GO:0038023">
    <property type="term" value="F:signaling receptor activity"/>
    <property type="evidence" value="ECO:0007669"/>
    <property type="project" value="TreeGrafter"/>
</dbReference>
<dbReference type="STRING" id="40998.A0A2P7YQ72"/>
<evidence type="ECO:0000256" key="1">
    <source>
        <dbReference type="ARBA" id="ARBA00004141"/>
    </source>
</evidence>
<feature type="transmembrane region" description="Helical" evidence="8">
    <location>
        <begin position="310"/>
        <end position="334"/>
    </location>
</feature>
<feature type="compositionally biased region" description="Polar residues" evidence="7">
    <location>
        <begin position="9"/>
        <end position="20"/>
    </location>
</feature>
<evidence type="ECO:0000256" key="7">
    <source>
        <dbReference type="SAM" id="MobiDB-lite"/>
    </source>
</evidence>
<dbReference type="InterPro" id="IPR004254">
    <property type="entry name" value="AdipoR/HlyIII-related"/>
</dbReference>
<feature type="region of interest" description="Disordered" evidence="7">
    <location>
        <begin position="1"/>
        <end position="24"/>
    </location>
</feature>
<feature type="transmembrane region" description="Helical" evidence="8">
    <location>
        <begin position="119"/>
        <end position="139"/>
    </location>
</feature>
<evidence type="ECO:0000256" key="5">
    <source>
        <dbReference type="ARBA" id="ARBA00023136"/>
    </source>
</evidence>
<dbReference type="Proteomes" id="UP000243723">
    <property type="component" value="Unassembled WGS sequence"/>
</dbReference>
<evidence type="ECO:0000256" key="3">
    <source>
        <dbReference type="ARBA" id="ARBA00022692"/>
    </source>
</evidence>
<protein>
    <submittedName>
        <fullName evidence="9">Uncharacterized protein</fullName>
    </submittedName>
</protein>
<keyword evidence="3 8" id="KW-0812">Transmembrane</keyword>
<feature type="transmembrane region" description="Helical" evidence="8">
    <location>
        <begin position="505"/>
        <end position="524"/>
    </location>
</feature>
<evidence type="ECO:0000256" key="6">
    <source>
        <dbReference type="PIRSR" id="PIRSR604254-1"/>
    </source>
</evidence>
<accession>A0A2P7YQ72</accession>
<dbReference type="AlphaFoldDB" id="A0A2P7YQ72"/>
<comment type="similarity">
    <text evidence="2">Belongs to the ADIPOR family.</text>
</comment>
<keyword evidence="5 8" id="KW-0472">Membrane</keyword>
<dbReference type="EMBL" id="NHZQ01000404">
    <property type="protein sequence ID" value="PSK38112.1"/>
    <property type="molecule type" value="Genomic_DNA"/>
</dbReference>